<reference evidence="2 3" key="1">
    <citation type="journal article" date="2014" name="Nat. Commun.">
        <title>Klebsormidium flaccidum genome reveals primary factors for plant terrestrial adaptation.</title>
        <authorList>
            <person name="Hori K."/>
            <person name="Maruyama F."/>
            <person name="Fujisawa T."/>
            <person name="Togashi T."/>
            <person name="Yamamoto N."/>
            <person name="Seo M."/>
            <person name="Sato S."/>
            <person name="Yamada T."/>
            <person name="Mori H."/>
            <person name="Tajima N."/>
            <person name="Moriyama T."/>
            <person name="Ikeuchi M."/>
            <person name="Watanabe M."/>
            <person name="Wada H."/>
            <person name="Kobayashi K."/>
            <person name="Saito M."/>
            <person name="Masuda T."/>
            <person name="Sasaki-Sekimoto Y."/>
            <person name="Mashiguchi K."/>
            <person name="Awai K."/>
            <person name="Shimojima M."/>
            <person name="Masuda S."/>
            <person name="Iwai M."/>
            <person name="Nobusawa T."/>
            <person name="Narise T."/>
            <person name="Kondo S."/>
            <person name="Saito H."/>
            <person name="Sato R."/>
            <person name="Murakawa M."/>
            <person name="Ihara Y."/>
            <person name="Oshima-Yamada Y."/>
            <person name="Ohtaka K."/>
            <person name="Satoh M."/>
            <person name="Sonobe K."/>
            <person name="Ishii M."/>
            <person name="Ohtani R."/>
            <person name="Kanamori-Sato M."/>
            <person name="Honoki R."/>
            <person name="Miyazaki D."/>
            <person name="Mochizuki H."/>
            <person name="Umetsu J."/>
            <person name="Higashi K."/>
            <person name="Shibata D."/>
            <person name="Kamiya Y."/>
            <person name="Sato N."/>
            <person name="Nakamura Y."/>
            <person name="Tabata S."/>
            <person name="Ida S."/>
            <person name="Kurokawa K."/>
            <person name="Ohta H."/>
        </authorList>
    </citation>
    <scope>NUCLEOTIDE SEQUENCE [LARGE SCALE GENOMIC DNA]</scope>
    <source>
        <strain evidence="2 3">NIES-2285</strain>
    </source>
</reference>
<sequence>MTAPLPKPSRSDPGADSVASAGMAHIDAGPLGGAAMHRRKPSRSEPEDELEAVEYQDDHDQEQQRLQTLNRGEEEIPSKATIPEDFYHKKWYNSNDVYKQLDAARAEVATDEDFVPGQGPALMKYLGVESSRPTLGSKPDRSELKDPNDAVATYMREAETSHKPSRSEAE</sequence>
<feature type="compositionally biased region" description="Basic and acidic residues" evidence="1">
    <location>
        <begin position="156"/>
        <end position="170"/>
    </location>
</feature>
<dbReference type="Proteomes" id="UP000054558">
    <property type="component" value="Unassembled WGS sequence"/>
</dbReference>
<accession>A0A1Y1ILR8</accession>
<feature type="compositionally biased region" description="Basic and acidic residues" evidence="1">
    <location>
        <begin position="138"/>
        <end position="148"/>
    </location>
</feature>
<gene>
    <name evidence="2" type="ORF">KFL_007260070</name>
</gene>
<dbReference type="EMBL" id="DF237675">
    <property type="protein sequence ID" value="GAQ91092.1"/>
    <property type="molecule type" value="Genomic_DNA"/>
</dbReference>
<evidence type="ECO:0000313" key="2">
    <source>
        <dbReference type="EMBL" id="GAQ91092.1"/>
    </source>
</evidence>
<evidence type="ECO:0000256" key="1">
    <source>
        <dbReference type="SAM" id="MobiDB-lite"/>
    </source>
</evidence>
<name>A0A1Y1ILR8_KLENI</name>
<dbReference type="AlphaFoldDB" id="A0A1Y1ILR8"/>
<keyword evidence="3" id="KW-1185">Reference proteome</keyword>
<feature type="region of interest" description="Disordered" evidence="1">
    <location>
        <begin position="1"/>
        <end position="81"/>
    </location>
</feature>
<protein>
    <submittedName>
        <fullName evidence="2">Uncharacterized protein</fullName>
    </submittedName>
</protein>
<evidence type="ECO:0000313" key="3">
    <source>
        <dbReference type="Proteomes" id="UP000054558"/>
    </source>
</evidence>
<organism evidence="2 3">
    <name type="scientific">Klebsormidium nitens</name>
    <name type="common">Green alga</name>
    <name type="synonym">Ulothrix nitens</name>
    <dbReference type="NCBI Taxonomy" id="105231"/>
    <lineage>
        <taxon>Eukaryota</taxon>
        <taxon>Viridiplantae</taxon>
        <taxon>Streptophyta</taxon>
        <taxon>Klebsormidiophyceae</taxon>
        <taxon>Klebsormidiales</taxon>
        <taxon>Klebsormidiaceae</taxon>
        <taxon>Klebsormidium</taxon>
    </lineage>
</organism>
<feature type="region of interest" description="Disordered" evidence="1">
    <location>
        <begin position="130"/>
        <end position="170"/>
    </location>
</feature>
<feature type="compositionally biased region" description="Acidic residues" evidence="1">
    <location>
        <begin position="46"/>
        <end position="55"/>
    </location>
</feature>
<proteinExistence type="predicted"/>